<evidence type="ECO:0000313" key="1">
    <source>
        <dbReference type="EMBL" id="MER6981362.1"/>
    </source>
</evidence>
<keyword evidence="2" id="KW-1185">Reference proteome</keyword>
<evidence type="ECO:0000313" key="2">
    <source>
        <dbReference type="Proteomes" id="UP001458415"/>
    </source>
</evidence>
<sequence length="70" mass="8372">MAKDRGLYELLAVYEQLYWDFPHDWVHSTMWVYLENERLEDQAPINRPGNTTVTRWMRACYDCFAPTVGT</sequence>
<comment type="caution">
    <text evidence="1">The sequence shown here is derived from an EMBL/GenBank/DDBJ whole genome shotgun (WGS) entry which is preliminary data.</text>
</comment>
<reference evidence="1 2" key="1">
    <citation type="submission" date="2024-06" db="EMBL/GenBank/DDBJ databases">
        <title>The Natural Products Discovery Center: Release of the First 8490 Sequenced Strains for Exploring Actinobacteria Biosynthetic Diversity.</title>
        <authorList>
            <person name="Kalkreuter E."/>
            <person name="Kautsar S.A."/>
            <person name="Yang D."/>
            <person name="Bader C.D."/>
            <person name="Teijaro C.N."/>
            <person name="Fluegel L."/>
            <person name="Davis C.M."/>
            <person name="Simpson J.R."/>
            <person name="Lauterbach L."/>
            <person name="Steele A.D."/>
            <person name="Gui C."/>
            <person name="Meng S."/>
            <person name="Li G."/>
            <person name="Viehrig K."/>
            <person name="Ye F."/>
            <person name="Su P."/>
            <person name="Kiefer A.F."/>
            <person name="Nichols A."/>
            <person name="Cepeda A.J."/>
            <person name="Yan W."/>
            <person name="Fan B."/>
            <person name="Jiang Y."/>
            <person name="Adhikari A."/>
            <person name="Zheng C.-J."/>
            <person name="Schuster L."/>
            <person name="Cowan T.M."/>
            <person name="Smanski M.J."/>
            <person name="Chevrette M.G."/>
            <person name="De Carvalho L.P.S."/>
            <person name="Shen B."/>
        </authorList>
    </citation>
    <scope>NUCLEOTIDE SEQUENCE [LARGE SCALE GENOMIC DNA]</scope>
    <source>
        <strain evidence="1 2">NPDC000634</strain>
    </source>
</reference>
<protein>
    <submittedName>
        <fullName evidence="1">Uncharacterized protein</fullName>
    </submittedName>
</protein>
<name>A0ABV1WB15_9ACTN</name>
<proteinExistence type="predicted"/>
<gene>
    <name evidence="1" type="ORF">ABT317_31410</name>
</gene>
<accession>A0ABV1WB15</accession>
<dbReference type="Proteomes" id="UP001458415">
    <property type="component" value="Unassembled WGS sequence"/>
</dbReference>
<dbReference type="EMBL" id="JBEPCU010000748">
    <property type="protein sequence ID" value="MER6981362.1"/>
    <property type="molecule type" value="Genomic_DNA"/>
</dbReference>
<organism evidence="1 2">
    <name type="scientific">Streptomyces carpinensis</name>
    <dbReference type="NCBI Taxonomy" id="66369"/>
    <lineage>
        <taxon>Bacteria</taxon>
        <taxon>Bacillati</taxon>
        <taxon>Actinomycetota</taxon>
        <taxon>Actinomycetes</taxon>
        <taxon>Kitasatosporales</taxon>
        <taxon>Streptomycetaceae</taxon>
        <taxon>Streptomyces</taxon>
    </lineage>
</organism>